<name>A0AAP2FZD2_9GAMM</name>
<protein>
    <submittedName>
        <fullName evidence="3">TolC family protein</fullName>
    </submittedName>
</protein>
<keyword evidence="2" id="KW-0732">Signal</keyword>
<dbReference type="Gene3D" id="2.20.200.10">
    <property type="entry name" value="Outer membrane efflux proteins (OEP)"/>
    <property type="match status" value="1"/>
</dbReference>
<evidence type="ECO:0000313" key="4">
    <source>
        <dbReference type="Proteomes" id="UP000675747"/>
    </source>
</evidence>
<feature type="signal peptide" evidence="2">
    <location>
        <begin position="1"/>
        <end position="26"/>
    </location>
</feature>
<evidence type="ECO:0000256" key="1">
    <source>
        <dbReference type="ARBA" id="ARBA00007613"/>
    </source>
</evidence>
<reference evidence="3 4" key="1">
    <citation type="journal article" date="2021" name="Microbiol. Resour. Announc.">
        <title>Draft Genome Sequence of Coralloluteibacterium stylophorae LMG 29479T.</title>
        <authorList>
            <person name="Karlyshev A.V."/>
            <person name="Kudryashova E.B."/>
            <person name="Ariskina E.V."/>
            <person name="Conroy A.P."/>
            <person name="Abidueva E.Y."/>
        </authorList>
    </citation>
    <scope>NUCLEOTIDE SEQUENCE [LARGE SCALE GENOMIC DNA]</scope>
    <source>
        <strain evidence="3 4">LMG 29479</strain>
    </source>
</reference>
<evidence type="ECO:0000313" key="3">
    <source>
        <dbReference type="EMBL" id="MBS7456436.1"/>
    </source>
</evidence>
<keyword evidence="2" id="KW-1134">Transmembrane beta strand</keyword>
<evidence type="ECO:0000256" key="2">
    <source>
        <dbReference type="RuleBase" id="RU362097"/>
    </source>
</evidence>
<comment type="subcellular location">
    <subcellularLocation>
        <location evidence="2">Cell outer membrane</location>
        <topology evidence="2">Lipid-anchor</topology>
    </subcellularLocation>
</comment>
<gene>
    <name evidence="3" type="ORF">KB893_004700</name>
</gene>
<keyword evidence="4" id="KW-1185">Reference proteome</keyword>
<dbReference type="SUPFAM" id="SSF56954">
    <property type="entry name" value="Outer membrane efflux proteins (OEP)"/>
    <property type="match status" value="1"/>
</dbReference>
<proteinExistence type="inferred from homology"/>
<comment type="caution">
    <text evidence="3">The sequence shown here is derived from an EMBL/GenBank/DDBJ whole genome shotgun (WGS) entry which is preliminary data.</text>
</comment>
<keyword evidence="2" id="KW-0472">Membrane</keyword>
<dbReference type="AlphaFoldDB" id="A0AAP2FZD2"/>
<dbReference type="Gene3D" id="1.20.1600.10">
    <property type="entry name" value="Outer membrane efflux proteins (OEP)"/>
    <property type="match status" value="1"/>
</dbReference>
<feature type="chain" id="PRO_5042666063" evidence="2">
    <location>
        <begin position="27"/>
        <end position="466"/>
    </location>
</feature>
<keyword evidence="2" id="KW-0564">Palmitate</keyword>
<dbReference type="InterPro" id="IPR003423">
    <property type="entry name" value="OMP_efflux"/>
</dbReference>
<dbReference type="Proteomes" id="UP000675747">
    <property type="component" value="Unassembled WGS sequence"/>
</dbReference>
<dbReference type="InterPro" id="IPR010131">
    <property type="entry name" value="MdtP/NodT-like"/>
</dbReference>
<keyword evidence="2" id="KW-0449">Lipoprotein</keyword>
<organism evidence="3 4">
    <name type="scientific">Coralloluteibacterium stylophorae</name>
    <dbReference type="NCBI Taxonomy" id="1776034"/>
    <lineage>
        <taxon>Bacteria</taxon>
        <taxon>Pseudomonadati</taxon>
        <taxon>Pseudomonadota</taxon>
        <taxon>Gammaproteobacteria</taxon>
        <taxon>Lysobacterales</taxon>
        <taxon>Lysobacteraceae</taxon>
        <taxon>Coralloluteibacterium</taxon>
    </lineage>
</organism>
<dbReference type="PANTHER" id="PTHR30203:SF25">
    <property type="entry name" value="OUTER MEMBRANE PROTEIN-RELATED"/>
    <property type="match status" value="1"/>
</dbReference>
<dbReference type="PANTHER" id="PTHR30203">
    <property type="entry name" value="OUTER MEMBRANE CATION EFFLUX PROTEIN"/>
    <property type="match status" value="1"/>
</dbReference>
<dbReference type="GO" id="GO:0009279">
    <property type="term" value="C:cell outer membrane"/>
    <property type="evidence" value="ECO:0007669"/>
    <property type="project" value="UniProtKB-SubCell"/>
</dbReference>
<dbReference type="Pfam" id="PF02321">
    <property type="entry name" value="OEP"/>
    <property type="match status" value="2"/>
</dbReference>
<dbReference type="PROSITE" id="PS51257">
    <property type="entry name" value="PROKAR_LIPOPROTEIN"/>
    <property type="match status" value="1"/>
</dbReference>
<dbReference type="GO" id="GO:0015562">
    <property type="term" value="F:efflux transmembrane transporter activity"/>
    <property type="evidence" value="ECO:0007669"/>
    <property type="project" value="InterPro"/>
</dbReference>
<dbReference type="RefSeq" id="WP_213173490.1">
    <property type="nucleotide sequence ID" value="NZ_JAGQFT020000002.1"/>
</dbReference>
<dbReference type="EMBL" id="JAGQFT020000002">
    <property type="protein sequence ID" value="MBS7456436.1"/>
    <property type="molecule type" value="Genomic_DNA"/>
</dbReference>
<accession>A0AAP2FZD2</accession>
<comment type="similarity">
    <text evidence="1 2">Belongs to the outer membrane factor (OMF) (TC 1.B.17) family.</text>
</comment>
<sequence>MRMRPLVPAALVLALAGCISVGPDYQAPEPAPVALPSADAAAFSGTVPVAAWWRQFDDPVLDALMDRAMLANLDVRVAVARVDAARAVFSEQRLDLAPHVPAVAAASRSNAPVFPGQPRVIQEQVSFGFDARWEIDLFGRIRRSIEAADADLGAERAGLEDVRVSIAAEVAGNYFALRGLQRRIEVAEDTLDTLRDTQRLTEVRAEYGAESEQAVQSSLARLREIEASVPALQSQAAVARNRLAVLLGQAPGSLDDLLAPRPLAPFVRPLPIGDTRDLLRQRPDVRAAERRLAAATARVGVATADLFPRVSLTGFLGFLSGSAGDLFESDSETWSIEPSVSWAAFDLGSVRARLRATEADADAALARYEQAVLVALEDTEDALQAQARRQEQLESVVGQAEAARRAAEVAELLYREGAADFLVLLDAQRQQLAAADALARVESDVNVGAVEVYRALGGIGREPAFP</sequence>
<keyword evidence="2" id="KW-0812">Transmembrane</keyword>
<dbReference type="NCBIfam" id="TIGR01845">
    <property type="entry name" value="outer_NodT"/>
    <property type="match status" value="1"/>
</dbReference>